<dbReference type="CDD" id="cd12087">
    <property type="entry name" value="TM_EGFR-like"/>
    <property type="match status" value="1"/>
</dbReference>
<keyword evidence="2" id="KW-1133">Transmembrane helix</keyword>
<name>A0AAD5RF95_9PEZI</name>
<gene>
    <name evidence="3" type="ORF">MKZ38_000143</name>
</gene>
<proteinExistence type="predicted"/>
<dbReference type="Proteomes" id="UP001201980">
    <property type="component" value="Unassembled WGS sequence"/>
</dbReference>
<evidence type="ECO:0000313" key="3">
    <source>
        <dbReference type="EMBL" id="KAJ2891629.1"/>
    </source>
</evidence>
<keyword evidence="2" id="KW-0472">Membrane</keyword>
<feature type="transmembrane region" description="Helical" evidence="2">
    <location>
        <begin position="180"/>
        <end position="201"/>
    </location>
</feature>
<keyword evidence="2" id="KW-0812">Transmembrane</keyword>
<dbReference type="AlphaFoldDB" id="A0AAD5RF95"/>
<protein>
    <submittedName>
        <fullName evidence="3">Uncharacterized protein</fullName>
    </submittedName>
</protein>
<reference evidence="3" key="1">
    <citation type="submission" date="2022-07" db="EMBL/GenBank/DDBJ databases">
        <title>Draft genome sequence of Zalerion maritima ATCC 34329, a (micro)plastics degrading marine fungus.</title>
        <authorList>
            <person name="Paco A."/>
            <person name="Goncalves M.F.M."/>
            <person name="Rocha-Santos T.A.P."/>
            <person name="Alves A."/>
        </authorList>
    </citation>
    <scope>NUCLEOTIDE SEQUENCE</scope>
    <source>
        <strain evidence="3">ATCC 34329</strain>
    </source>
</reference>
<evidence type="ECO:0000313" key="4">
    <source>
        <dbReference type="Proteomes" id="UP001201980"/>
    </source>
</evidence>
<accession>A0AAD5RF95</accession>
<comment type="caution">
    <text evidence="3">The sequence shown here is derived from an EMBL/GenBank/DDBJ whole genome shotgun (WGS) entry which is preliminary data.</text>
</comment>
<evidence type="ECO:0000256" key="2">
    <source>
        <dbReference type="SAM" id="Phobius"/>
    </source>
</evidence>
<dbReference type="EMBL" id="JAKWBI020001033">
    <property type="protein sequence ID" value="KAJ2891629.1"/>
    <property type="molecule type" value="Genomic_DNA"/>
</dbReference>
<organism evidence="3 4">
    <name type="scientific">Zalerion maritima</name>
    <dbReference type="NCBI Taxonomy" id="339359"/>
    <lineage>
        <taxon>Eukaryota</taxon>
        <taxon>Fungi</taxon>
        <taxon>Dikarya</taxon>
        <taxon>Ascomycota</taxon>
        <taxon>Pezizomycotina</taxon>
        <taxon>Sordariomycetes</taxon>
        <taxon>Lulworthiomycetidae</taxon>
        <taxon>Lulworthiales</taxon>
        <taxon>Lulworthiaceae</taxon>
        <taxon>Zalerion</taxon>
    </lineage>
</organism>
<feature type="region of interest" description="Disordered" evidence="1">
    <location>
        <begin position="126"/>
        <end position="163"/>
    </location>
</feature>
<evidence type="ECO:0000256" key="1">
    <source>
        <dbReference type="SAM" id="MobiDB-lite"/>
    </source>
</evidence>
<keyword evidence="4" id="KW-1185">Reference proteome</keyword>
<sequence length="303" mass="32289">MSTKSYQGSSRWWINILKPAVGDTITIGKDNNVTWESFLTDISWSSACDFRVAVVGCDVDLTSCSDPVNSFSLDTLLVTVASCNDFEFSWYVGWRISSYPSNSLRFFHGDDLVGRGVQFWFDGTAPAAEDDESSSTAASDTSDKTAEEVLPTSTSSEGEESTLVGVADDNGGGGENKAGIIAGSVVGSVVFLVMAALIWYYRRRALARKGGGGSDDDQTQSRESGTMENVAELTSNEKPVGELPNTPGSGWIPNTPETATELAADDTGYQKSRLSEMEGSPLFIQEMEGGSIPTEWNAGAGGK</sequence>
<feature type="region of interest" description="Disordered" evidence="1">
    <location>
        <begin position="208"/>
        <end position="228"/>
    </location>
</feature>